<dbReference type="EMBL" id="AVOT02032948">
    <property type="protein sequence ID" value="MBW0526798.1"/>
    <property type="molecule type" value="Genomic_DNA"/>
</dbReference>
<keyword evidence="3" id="KW-1185">Reference proteome</keyword>
<name>A0A9Q3EX90_9BASI</name>
<protein>
    <submittedName>
        <fullName evidence="2">Uncharacterized protein</fullName>
    </submittedName>
</protein>
<evidence type="ECO:0000313" key="2">
    <source>
        <dbReference type="EMBL" id="MBW0526798.1"/>
    </source>
</evidence>
<evidence type="ECO:0000256" key="1">
    <source>
        <dbReference type="SAM" id="MobiDB-lite"/>
    </source>
</evidence>
<dbReference type="AlphaFoldDB" id="A0A9Q3EX90"/>
<proteinExistence type="predicted"/>
<dbReference type="OrthoDB" id="2507515at2759"/>
<feature type="region of interest" description="Disordered" evidence="1">
    <location>
        <begin position="1"/>
        <end position="48"/>
    </location>
</feature>
<accession>A0A9Q3EX90</accession>
<reference evidence="2" key="1">
    <citation type="submission" date="2021-03" db="EMBL/GenBank/DDBJ databases">
        <title>Draft genome sequence of rust myrtle Austropuccinia psidii MF-1, a brazilian biotype.</title>
        <authorList>
            <person name="Quecine M.C."/>
            <person name="Pachon D.M.R."/>
            <person name="Bonatelli M.L."/>
            <person name="Correr F.H."/>
            <person name="Franceschini L.M."/>
            <person name="Leite T.F."/>
            <person name="Margarido G.R.A."/>
            <person name="Almeida C.A."/>
            <person name="Ferrarezi J.A."/>
            <person name="Labate C.A."/>
        </authorList>
    </citation>
    <scope>NUCLEOTIDE SEQUENCE</scope>
    <source>
        <strain evidence="2">MF-1</strain>
    </source>
</reference>
<gene>
    <name evidence="2" type="ORF">O181_066513</name>
</gene>
<comment type="caution">
    <text evidence="2">The sequence shown here is derived from an EMBL/GenBank/DDBJ whole genome shotgun (WGS) entry which is preliminary data.</text>
</comment>
<organism evidence="2 3">
    <name type="scientific">Austropuccinia psidii MF-1</name>
    <dbReference type="NCBI Taxonomy" id="1389203"/>
    <lineage>
        <taxon>Eukaryota</taxon>
        <taxon>Fungi</taxon>
        <taxon>Dikarya</taxon>
        <taxon>Basidiomycota</taxon>
        <taxon>Pucciniomycotina</taxon>
        <taxon>Pucciniomycetes</taxon>
        <taxon>Pucciniales</taxon>
        <taxon>Sphaerophragmiaceae</taxon>
        <taxon>Austropuccinia</taxon>
    </lineage>
</organism>
<evidence type="ECO:0000313" key="3">
    <source>
        <dbReference type="Proteomes" id="UP000765509"/>
    </source>
</evidence>
<feature type="compositionally biased region" description="Polar residues" evidence="1">
    <location>
        <begin position="1"/>
        <end position="26"/>
    </location>
</feature>
<dbReference type="Proteomes" id="UP000765509">
    <property type="component" value="Unassembled WGS sequence"/>
</dbReference>
<sequence>MHLTPSRSLSGVSLATTEASSGGSEKQNGRRKKSKKKASGDSKPNFTLKDYDNICFYIEEEENYDHLFGKSTKMNIGKWHMNYLRDISMLLIQLLRSVVVTVHNGLVHIKKIPYCSAMG</sequence>